<dbReference type="GO" id="GO:0042026">
    <property type="term" value="P:protein refolding"/>
    <property type="evidence" value="ECO:0007669"/>
    <property type="project" value="UniProtKB-ARBA"/>
</dbReference>
<evidence type="ECO:0000313" key="12">
    <source>
        <dbReference type="EMBL" id="TNJ37886.1"/>
    </source>
</evidence>
<keyword evidence="4" id="KW-0963">Cytoplasm</keyword>
<dbReference type="Pfam" id="PF00254">
    <property type="entry name" value="FKBP_C"/>
    <property type="match status" value="1"/>
</dbReference>
<dbReference type="AlphaFoldDB" id="A0A5C4S316"/>
<dbReference type="EMBL" id="VDCI01000001">
    <property type="protein sequence ID" value="TNJ37886.1"/>
    <property type="molecule type" value="Genomic_DNA"/>
</dbReference>
<evidence type="ECO:0000256" key="9">
    <source>
        <dbReference type="PROSITE-ProRule" id="PRU00277"/>
    </source>
</evidence>
<accession>A0A5C4S316</accession>
<dbReference type="GO" id="GO:0005737">
    <property type="term" value="C:cytoplasm"/>
    <property type="evidence" value="ECO:0007669"/>
    <property type="project" value="UniProtKB-SubCell"/>
</dbReference>
<keyword evidence="6" id="KW-0143">Chaperone</keyword>
<evidence type="ECO:0000259" key="11">
    <source>
        <dbReference type="PROSITE" id="PS50059"/>
    </source>
</evidence>
<dbReference type="PANTHER" id="PTHR47861:SF3">
    <property type="entry name" value="FKBP-TYPE PEPTIDYL-PROLYL CIS-TRANS ISOMERASE SLYD"/>
    <property type="match status" value="1"/>
</dbReference>
<dbReference type="SUPFAM" id="SSF54534">
    <property type="entry name" value="FKBP-like"/>
    <property type="match status" value="1"/>
</dbReference>
<dbReference type="GO" id="GO:0003755">
    <property type="term" value="F:peptidyl-prolyl cis-trans isomerase activity"/>
    <property type="evidence" value="ECO:0007669"/>
    <property type="project" value="UniProtKB-UniRule"/>
</dbReference>
<dbReference type="Gene3D" id="3.10.50.40">
    <property type="match status" value="1"/>
</dbReference>
<evidence type="ECO:0000256" key="2">
    <source>
        <dbReference type="ARBA" id="ARBA00004496"/>
    </source>
</evidence>
<comment type="catalytic activity">
    <reaction evidence="1 9 10">
        <text>[protein]-peptidylproline (omega=180) = [protein]-peptidylproline (omega=0)</text>
        <dbReference type="Rhea" id="RHEA:16237"/>
        <dbReference type="Rhea" id="RHEA-COMP:10747"/>
        <dbReference type="Rhea" id="RHEA-COMP:10748"/>
        <dbReference type="ChEBI" id="CHEBI:83833"/>
        <dbReference type="ChEBI" id="CHEBI:83834"/>
        <dbReference type="EC" id="5.2.1.8"/>
    </reaction>
</comment>
<dbReference type="Proteomes" id="UP000309544">
    <property type="component" value="Unassembled WGS sequence"/>
</dbReference>
<evidence type="ECO:0000256" key="10">
    <source>
        <dbReference type="RuleBase" id="RU003915"/>
    </source>
</evidence>
<name>A0A5C4S316_PROVB</name>
<dbReference type="InterPro" id="IPR046357">
    <property type="entry name" value="PPIase_dom_sf"/>
</dbReference>
<reference evidence="12 13" key="1">
    <citation type="submission" date="2019-05" db="EMBL/GenBank/DDBJ databases">
        <title>Draft Whole-Genome sequence of the green sulfur bacterium Prosthecochloris vibrioformis DSM 260.</title>
        <authorList>
            <person name="Meyer T.E."/>
            <person name="Kyndt J.A."/>
        </authorList>
    </citation>
    <scope>NUCLEOTIDE SEQUENCE [LARGE SCALE GENOMIC DNA]</scope>
    <source>
        <strain evidence="12 13">DSM 260</strain>
    </source>
</reference>
<comment type="subcellular location">
    <subcellularLocation>
        <location evidence="2">Cytoplasm</location>
    </subcellularLocation>
</comment>
<organism evidence="12 13">
    <name type="scientific">Prosthecochloris vibrioformis</name>
    <name type="common">Chlorobium vibrioforme</name>
    <dbReference type="NCBI Taxonomy" id="1098"/>
    <lineage>
        <taxon>Bacteria</taxon>
        <taxon>Pseudomonadati</taxon>
        <taxon>Chlorobiota</taxon>
        <taxon>Chlorobiia</taxon>
        <taxon>Chlorobiales</taxon>
        <taxon>Chlorobiaceae</taxon>
        <taxon>Prosthecochloris</taxon>
    </lineage>
</organism>
<dbReference type="PANTHER" id="PTHR47861">
    <property type="entry name" value="FKBP-TYPE PEPTIDYL-PROLYL CIS-TRANS ISOMERASE SLYD"/>
    <property type="match status" value="1"/>
</dbReference>
<dbReference type="InterPro" id="IPR001179">
    <property type="entry name" value="PPIase_FKBP_dom"/>
</dbReference>
<evidence type="ECO:0000256" key="5">
    <source>
        <dbReference type="ARBA" id="ARBA00023110"/>
    </source>
</evidence>
<keyword evidence="5 9" id="KW-0697">Rotamase</keyword>
<evidence type="ECO:0000313" key="13">
    <source>
        <dbReference type="Proteomes" id="UP000309544"/>
    </source>
</evidence>
<keyword evidence="13" id="KW-1185">Reference proteome</keyword>
<gene>
    <name evidence="12" type="ORF">FGF68_01535</name>
</gene>
<sequence length="141" mass="15034">MPAKQGDKVKVHYTGKLGDGSVFDSSVEREPLEFTIGEGMVIPGFEQAVVGLEPGSSTETTIASENAYGPHSKDLVTEVPRERLPEGMEVTLGQQLQVSMANGQQAVVLVTDVQETAITIDANHPLAGQDLTFAIELVEIV</sequence>
<protein>
    <recommendedName>
        <fullName evidence="10">Peptidyl-prolyl cis-trans isomerase</fullName>
        <ecNumber evidence="10">5.2.1.8</ecNumber>
    </recommendedName>
</protein>
<dbReference type="EC" id="5.2.1.8" evidence="10"/>
<comment type="function">
    <text evidence="8">Also involved in hydrogenase metallocenter assembly, probably by participating in the nickel insertion step. This function in hydrogenase biosynthesis requires chaperone activity and the presence of the metal-binding domain, but not PPIase activity.</text>
</comment>
<dbReference type="RefSeq" id="WP_068867883.1">
    <property type="nucleotide sequence ID" value="NZ_VDCI01000001.1"/>
</dbReference>
<evidence type="ECO:0000256" key="4">
    <source>
        <dbReference type="ARBA" id="ARBA00022490"/>
    </source>
</evidence>
<keyword evidence="7 9" id="KW-0413">Isomerase</keyword>
<proteinExistence type="inferred from homology"/>
<evidence type="ECO:0000256" key="7">
    <source>
        <dbReference type="ARBA" id="ARBA00023235"/>
    </source>
</evidence>
<evidence type="ECO:0000256" key="3">
    <source>
        <dbReference type="ARBA" id="ARBA00006577"/>
    </source>
</evidence>
<comment type="caution">
    <text evidence="12">The sequence shown here is derived from an EMBL/GenBank/DDBJ whole genome shotgun (WGS) entry which is preliminary data.</text>
</comment>
<comment type="similarity">
    <text evidence="3 10">Belongs to the FKBP-type PPIase family.</text>
</comment>
<evidence type="ECO:0000256" key="6">
    <source>
        <dbReference type="ARBA" id="ARBA00023186"/>
    </source>
</evidence>
<dbReference type="PROSITE" id="PS50059">
    <property type="entry name" value="FKBP_PPIASE"/>
    <property type="match status" value="1"/>
</dbReference>
<feature type="domain" description="PPIase FKBP-type" evidence="11">
    <location>
        <begin position="6"/>
        <end position="80"/>
    </location>
</feature>
<evidence type="ECO:0000256" key="8">
    <source>
        <dbReference type="ARBA" id="ARBA00037071"/>
    </source>
</evidence>
<evidence type="ECO:0000256" key="1">
    <source>
        <dbReference type="ARBA" id="ARBA00000971"/>
    </source>
</evidence>